<name>A0A9X1MIU3_9BACT</name>
<protein>
    <submittedName>
        <fullName evidence="2">Uncharacterized protein</fullName>
    </submittedName>
</protein>
<accession>A0A9X1MIU3</accession>
<keyword evidence="3" id="KW-1185">Reference proteome</keyword>
<dbReference type="Proteomes" id="UP001139103">
    <property type="component" value="Unassembled WGS sequence"/>
</dbReference>
<dbReference type="AlphaFoldDB" id="A0A9X1MIU3"/>
<sequence length="165" mass="18827">MNDPAANWQSIRELFRVFLGNDVAFRKFIQTCNTKSRESGRLTYAQEERWNSFTNANPEFKSLTFEEVVAAFHVCHIHLKPLRSVEVPIRKDVVSVSRTRESEAQISQAAFYAIPFVVDSPAWGEATHLSVDHCEDCVRRRKQIETGHDHPTAATTGVNPRGRQE</sequence>
<gene>
    <name evidence="2" type="ORF">LOC68_01615</name>
</gene>
<feature type="region of interest" description="Disordered" evidence="1">
    <location>
        <begin position="145"/>
        <end position="165"/>
    </location>
</feature>
<evidence type="ECO:0000313" key="3">
    <source>
        <dbReference type="Proteomes" id="UP001139103"/>
    </source>
</evidence>
<comment type="caution">
    <text evidence="2">The sequence shown here is derived from an EMBL/GenBank/DDBJ whole genome shotgun (WGS) entry which is preliminary data.</text>
</comment>
<dbReference type="EMBL" id="JAJKFT010000002">
    <property type="protein sequence ID" value="MCC9627092.1"/>
    <property type="molecule type" value="Genomic_DNA"/>
</dbReference>
<evidence type="ECO:0000313" key="2">
    <source>
        <dbReference type="EMBL" id="MCC9627092.1"/>
    </source>
</evidence>
<dbReference type="RefSeq" id="WP_230214896.1">
    <property type="nucleotide sequence ID" value="NZ_JAJKFT010000002.1"/>
</dbReference>
<evidence type="ECO:0000256" key="1">
    <source>
        <dbReference type="SAM" id="MobiDB-lite"/>
    </source>
</evidence>
<reference evidence="2" key="1">
    <citation type="submission" date="2021-11" db="EMBL/GenBank/DDBJ databases">
        <title>Genome sequence.</title>
        <authorList>
            <person name="Sun Q."/>
        </authorList>
    </citation>
    <scope>NUCLEOTIDE SEQUENCE</scope>
    <source>
        <strain evidence="2">JC732</strain>
    </source>
</reference>
<proteinExistence type="predicted"/>
<organism evidence="2 3">
    <name type="scientific">Blastopirellula sediminis</name>
    <dbReference type="NCBI Taxonomy" id="2894196"/>
    <lineage>
        <taxon>Bacteria</taxon>
        <taxon>Pseudomonadati</taxon>
        <taxon>Planctomycetota</taxon>
        <taxon>Planctomycetia</taxon>
        <taxon>Pirellulales</taxon>
        <taxon>Pirellulaceae</taxon>
        <taxon>Blastopirellula</taxon>
    </lineage>
</organism>